<feature type="transmembrane region" description="Helical" evidence="1">
    <location>
        <begin position="523"/>
        <end position="545"/>
    </location>
</feature>
<feature type="transmembrane region" description="Helical" evidence="1">
    <location>
        <begin position="196"/>
        <end position="213"/>
    </location>
</feature>
<evidence type="ECO:0000313" key="2">
    <source>
        <dbReference type="EMBL" id="CUQ79253.1"/>
    </source>
</evidence>
<dbReference type="RefSeq" id="WP_055216732.1">
    <property type="nucleotide sequence ID" value="NZ_CZBU01000008.1"/>
</dbReference>
<feature type="transmembrane region" description="Helical" evidence="1">
    <location>
        <begin position="89"/>
        <end position="108"/>
    </location>
</feature>
<keyword evidence="1" id="KW-0812">Transmembrane</keyword>
<keyword evidence="1" id="KW-0472">Membrane</keyword>
<proteinExistence type="predicted"/>
<evidence type="ECO:0000256" key="1">
    <source>
        <dbReference type="SAM" id="Phobius"/>
    </source>
</evidence>
<accession>A0A174YVV2</accession>
<sequence length="566" mass="64510">MSKTLYSVYRYIVLGLFLIINIWLFLLSIFSTSRLTSDASEHTYYTGDHAWLHIIILVVLIAAVFYLVRNNIFTRINSYLSNNEKTFIRIRNICLIIIGISGAAWVLLTQSNAGADQYYVLDAARGLRNGDYSAFRYNGYIAKYTNQIGLLFIEYIIGFIVGDYNYLFWQLLNVVMIVFTYKMFSDILGILKLPRIASLSTIILGILFFPWTLYSVFIYGNVAGLFFATSAFKYTMLFIDSLKEFNSFKISYIVISAFSMMLSVMVKNNYLIFMIALIIYTVAEALRHRNIQIILVTCAVIAGFAIQAIVPKLVIEKISGCNLGSGASSWTWIAMGLHPSDGNVYADGWYSGRIAAFYENNDYDTKKEAEVSKAEIKGYIDTYKNDHKAFTSFLSKKVASQWNNPEFQCFWITNVRSSDIEKSPVISDILSLKGSSTFIAFLNIMQSIILFGSMLYAVNTLIEGTFAGAAVLPLTFIGGFIFHLFWEGKCQYTLPYFMLLLPLSIIGFYSMAKKLSSVTKKHLYKCGVFAVILLFIAIIFNRFIILNQDNKSYRQYREYTIEQQKL</sequence>
<feature type="transmembrane region" description="Helical" evidence="1">
    <location>
        <begin position="219"/>
        <end position="239"/>
    </location>
</feature>
<feature type="transmembrane region" description="Helical" evidence="1">
    <location>
        <begin position="465"/>
        <end position="486"/>
    </location>
</feature>
<feature type="transmembrane region" description="Helical" evidence="1">
    <location>
        <begin position="438"/>
        <end position="458"/>
    </location>
</feature>
<dbReference type="Proteomes" id="UP000095621">
    <property type="component" value="Unassembled WGS sequence"/>
</dbReference>
<feature type="transmembrane region" description="Helical" evidence="1">
    <location>
        <begin position="270"/>
        <end position="286"/>
    </location>
</feature>
<keyword evidence="1" id="KW-1133">Transmembrane helix</keyword>
<feature type="transmembrane region" description="Helical" evidence="1">
    <location>
        <begin position="12"/>
        <end position="30"/>
    </location>
</feature>
<feature type="transmembrane region" description="Helical" evidence="1">
    <location>
        <begin position="293"/>
        <end position="310"/>
    </location>
</feature>
<gene>
    <name evidence="2" type="ORF">ERS852490_02917</name>
</gene>
<dbReference type="AlphaFoldDB" id="A0A174YVV2"/>
<organism evidence="2 3">
    <name type="scientific">Lachnospira eligens</name>
    <dbReference type="NCBI Taxonomy" id="39485"/>
    <lineage>
        <taxon>Bacteria</taxon>
        <taxon>Bacillati</taxon>
        <taxon>Bacillota</taxon>
        <taxon>Clostridia</taxon>
        <taxon>Lachnospirales</taxon>
        <taxon>Lachnospiraceae</taxon>
        <taxon>Lachnospira</taxon>
    </lineage>
</organism>
<evidence type="ECO:0000313" key="3">
    <source>
        <dbReference type="Proteomes" id="UP000095621"/>
    </source>
</evidence>
<dbReference type="OrthoDB" id="1998185at2"/>
<reference evidence="2 3" key="1">
    <citation type="submission" date="2015-09" db="EMBL/GenBank/DDBJ databases">
        <authorList>
            <consortium name="Pathogen Informatics"/>
        </authorList>
    </citation>
    <scope>NUCLEOTIDE SEQUENCE [LARGE SCALE GENOMIC DNA]</scope>
    <source>
        <strain evidence="2 3">2789STDY5834875</strain>
    </source>
</reference>
<feature type="transmembrane region" description="Helical" evidence="1">
    <location>
        <begin position="50"/>
        <end position="68"/>
    </location>
</feature>
<dbReference type="EMBL" id="CZBU01000008">
    <property type="protein sequence ID" value="CUQ79253.1"/>
    <property type="molecule type" value="Genomic_DNA"/>
</dbReference>
<feature type="transmembrane region" description="Helical" evidence="1">
    <location>
        <begin position="492"/>
        <end position="511"/>
    </location>
</feature>
<protein>
    <submittedName>
        <fullName evidence="2">Conserved hypothetical integral membrane protein</fullName>
    </submittedName>
</protein>
<name>A0A174YVV2_9FIRM</name>